<dbReference type="PANTHER" id="PTHR18934">
    <property type="entry name" value="ATP-DEPENDENT RNA HELICASE"/>
    <property type="match status" value="1"/>
</dbReference>
<keyword evidence="3" id="KW-0378">Hydrolase</keyword>
<evidence type="ECO:0000256" key="4">
    <source>
        <dbReference type="ARBA" id="ARBA00022806"/>
    </source>
</evidence>
<dbReference type="PROSITE" id="PS00690">
    <property type="entry name" value="DEAH_ATP_HELICASE"/>
    <property type="match status" value="1"/>
</dbReference>
<dbReference type="InterPro" id="IPR001650">
    <property type="entry name" value="Helicase_C-like"/>
</dbReference>
<gene>
    <name evidence="9" type="ORF">QQX98_003957</name>
</gene>
<evidence type="ECO:0000256" key="1">
    <source>
        <dbReference type="ARBA" id="ARBA00008792"/>
    </source>
</evidence>
<dbReference type="CDD" id="cd18791">
    <property type="entry name" value="SF2_C_RHA"/>
    <property type="match status" value="1"/>
</dbReference>
<feature type="compositionally biased region" description="Basic and acidic residues" evidence="6">
    <location>
        <begin position="689"/>
        <end position="704"/>
    </location>
</feature>
<keyword evidence="10" id="KW-1185">Reference proteome</keyword>
<dbReference type="Pfam" id="PF00271">
    <property type="entry name" value="Helicase_C"/>
    <property type="match status" value="1"/>
</dbReference>
<protein>
    <recommendedName>
        <fullName evidence="11">Pre-mRNA-splicing factor ATP-dependent RNA helicase PRP43</fullName>
    </recommendedName>
</protein>
<dbReference type="PROSITE" id="PS51192">
    <property type="entry name" value="HELICASE_ATP_BIND_1"/>
    <property type="match status" value="1"/>
</dbReference>
<dbReference type="Gene3D" id="1.20.120.1080">
    <property type="match status" value="1"/>
</dbReference>
<dbReference type="InterPro" id="IPR007502">
    <property type="entry name" value="Helicase-assoc_dom"/>
</dbReference>
<keyword evidence="4" id="KW-0347">Helicase</keyword>
<dbReference type="Pfam" id="PF07717">
    <property type="entry name" value="OB_NTP_bind"/>
    <property type="match status" value="1"/>
</dbReference>
<accession>A0ABR1HBI6</accession>
<dbReference type="InterPro" id="IPR014001">
    <property type="entry name" value="Helicase_ATP-bd"/>
</dbReference>
<dbReference type="InterPro" id="IPR011709">
    <property type="entry name" value="DEAD-box_helicase_OB_fold"/>
</dbReference>
<evidence type="ECO:0000256" key="3">
    <source>
        <dbReference type="ARBA" id="ARBA00022801"/>
    </source>
</evidence>
<feature type="domain" description="Helicase ATP-binding" evidence="7">
    <location>
        <begin position="54"/>
        <end position="220"/>
    </location>
</feature>
<evidence type="ECO:0008006" key="11">
    <source>
        <dbReference type="Google" id="ProtNLM"/>
    </source>
</evidence>
<dbReference type="SMART" id="SM00490">
    <property type="entry name" value="HELICc"/>
    <property type="match status" value="1"/>
</dbReference>
<evidence type="ECO:0000259" key="8">
    <source>
        <dbReference type="PROSITE" id="PS51194"/>
    </source>
</evidence>
<dbReference type="EMBL" id="JAZAVJ010000047">
    <property type="protein sequence ID" value="KAK7418465.1"/>
    <property type="molecule type" value="Genomic_DNA"/>
</dbReference>
<dbReference type="PANTHER" id="PTHR18934:SF99">
    <property type="entry name" value="ATP-DEPENDENT RNA HELICASE DHX37-RELATED"/>
    <property type="match status" value="1"/>
</dbReference>
<dbReference type="SMART" id="SM00847">
    <property type="entry name" value="HA2"/>
    <property type="match status" value="1"/>
</dbReference>
<proteinExistence type="inferred from homology"/>
<evidence type="ECO:0000259" key="7">
    <source>
        <dbReference type="PROSITE" id="PS51192"/>
    </source>
</evidence>
<reference evidence="9 10" key="1">
    <citation type="journal article" date="2025" name="Microbiol. Resour. Announc.">
        <title>Draft genome sequences for Neonectria magnoliae and Neonectria punicea, canker pathogens of Liriodendron tulipifera and Acer saccharum in West Virginia.</title>
        <authorList>
            <person name="Petronek H.M."/>
            <person name="Kasson M.T."/>
            <person name="Metheny A.M."/>
            <person name="Stauder C.M."/>
            <person name="Lovett B."/>
            <person name="Lynch S.C."/>
            <person name="Garnas J.R."/>
            <person name="Kasson L.R."/>
            <person name="Stajich J.E."/>
        </authorList>
    </citation>
    <scope>NUCLEOTIDE SEQUENCE [LARGE SCALE GENOMIC DNA]</scope>
    <source>
        <strain evidence="9 10">NRRL 64653</strain>
    </source>
</reference>
<dbReference type="SUPFAM" id="SSF52540">
    <property type="entry name" value="P-loop containing nucleoside triphosphate hydrolases"/>
    <property type="match status" value="1"/>
</dbReference>
<sequence>MESIVRNQATAAQVQRLEDAIQNPLTGNSWPYGHDNILQGRRRLPVYGRYQEILDKYHQSQVMILSSETGSGKSTQVPQLLVYGEYASGLQIACTQPRRLAATELASRVADEMGVVLGEEVGYKIRGDKMVNQKQKKTRLVYLTEGVLLQQLGTDKNLSAYACVIIDEAHERTVDLDLLLALLKKVVSRRKDFKVVIMSATMDAKLFQDYFDSCPLVHITGRNFDVEVLHTAPGETGSSFVVRAASVVVNVHEKDKPGNILVFLPGEDEIEKVCTLVRKYTRDLDVFPLYSTLPGSDQRLALTSSGPNRKCIVSTNIAETSLTIDNVVYVVDTGLSRQLIYNPRLRLNMLEIRPISQASAKQRMGRAGRTRDGVCYRLYSKEDYDRMASSTELAIRCVSVDSVILRLITMGYRKVVDFDWIDAPHPESIARAAQDLRDWEFLKDDAATTLLGRLAARCPLDPIWYRAIETGAKLGCSMDIVDIALLCSSPAPIFMRPAQYRQVADLAKTAFAHPLSDHLTLANAFNAYMHVCRIHQQENGPNFDLGDWCSEHGLNMRALEEVRKARLGLTPFLRDVAKIAPTRASITDMTSVRKALAIAFCTHAALHHTGDVYRTVHENTPALLSPGSSLVNACYEWVIYTTFHTSGGKQYLQISTAINADWLVELPFFQEARLPKTGNGALRQPNVKRSLDDAKARVEASKEN</sequence>
<dbReference type="InterPro" id="IPR027417">
    <property type="entry name" value="P-loop_NTPase"/>
</dbReference>
<name>A0ABR1HBI6_9HYPO</name>
<organism evidence="9 10">
    <name type="scientific">Neonectria punicea</name>
    <dbReference type="NCBI Taxonomy" id="979145"/>
    <lineage>
        <taxon>Eukaryota</taxon>
        <taxon>Fungi</taxon>
        <taxon>Dikarya</taxon>
        <taxon>Ascomycota</taxon>
        <taxon>Pezizomycotina</taxon>
        <taxon>Sordariomycetes</taxon>
        <taxon>Hypocreomycetidae</taxon>
        <taxon>Hypocreales</taxon>
        <taxon>Nectriaceae</taxon>
        <taxon>Neonectria</taxon>
    </lineage>
</organism>
<feature type="region of interest" description="Disordered" evidence="6">
    <location>
        <begin position="679"/>
        <end position="704"/>
    </location>
</feature>
<evidence type="ECO:0000256" key="2">
    <source>
        <dbReference type="ARBA" id="ARBA00022741"/>
    </source>
</evidence>
<feature type="domain" description="Helicase C-terminal" evidence="8">
    <location>
        <begin position="243"/>
        <end position="411"/>
    </location>
</feature>
<dbReference type="Pfam" id="PF00270">
    <property type="entry name" value="DEAD"/>
    <property type="match status" value="1"/>
</dbReference>
<dbReference type="InterPro" id="IPR002464">
    <property type="entry name" value="DNA/RNA_helicase_DEAH_CS"/>
</dbReference>
<dbReference type="PROSITE" id="PS51194">
    <property type="entry name" value="HELICASE_CTER"/>
    <property type="match status" value="1"/>
</dbReference>
<dbReference type="CDD" id="cd17917">
    <property type="entry name" value="DEXHc_RHA-like"/>
    <property type="match status" value="1"/>
</dbReference>
<dbReference type="SMART" id="SM00487">
    <property type="entry name" value="DEXDc"/>
    <property type="match status" value="1"/>
</dbReference>
<dbReference type="InterPro" id="IPR011545">
    <property type="entry name" value="DEAD/DEAH_box_helicase_dom"/>
</dbReference>
<dbReference type="Gene3D" id="3.40.50.300">
    <property type="entry name" value="P-loop containing nucleotide triphosphate hydrolases"/>
    <property type="match status" value="2"/>
</dbReference>
<comment type="similarity">
    <text evidence="1">Belongs to the DEAD box helicase family. DEAH subfamily.</text>
</comment>
<evidence type="ECO:0000256" key="6">
    <source>
        <dbReference type="SAM" id="MobiDB-lite"/>
    </source>
</evidence>
<keyword evidence="2" id="KW-0547">Nucleotide-binding</keyword>
<evidence type="ECO:0000313" key="9">
    <source>
        <dbReference type="EMBL" id="KAK7418465.1"/>
    </source>
</evidence>
<comment type="caution">
    <text evidence="9">The sequence shown here is derived from an EMBL/GenBank/DDBJ whole genome shotgun (WGS) entry which is preliminary data.</text>
</comment>
<keyword evidence="5" id="KW-0067">ATP-binding</keyword>
<evidence type="ECO:0000256" key="5">
    <source>
        <dbReference type="ARBA" id="ARBA00022840"/>
    </source>
</evidence>
<dbReference type="Proteomes" id="UP001498476">
    <property type="component" value="Unassembled WGS sequence"/>
</dbReference>
<evidence type="ECO:0000313" key="10">
    <source>
        <dbReference type="Proteomes" id="UP001498476"/>
    </source>
</evidence>